<dbReference type="Gene3D" id="2.60.40.10">
    <property type="entry name" value="Immunoglobulins"/>
    <property type="match status" value="1"/>
</dbReference>
<dbReference type="Proteomes" id="UP001202867">
    <property type="component" value="Unassembled WGS sequence"/>
</dbReference>
<evidence type="ECO:0000256" key="9">
    <source>
        <dbReference type="ARBA" id="ARBA00023277"/>
    </source>
</evidence>
<evidence type="ECO:0000256" key="13">
    <source>
        <dbReference type="RuleBase" id="RU361207"/>
    </source>
</evidence>
<protein>
    <recommendedName>
        <fullName evidence="5 13">4-alpha-glucanotransferase</fullName>
        <ecNumber evidence="4 13">2.4.1.25</ecNumber>
    </recommendedName>
    <alternativeName>
        <fullName evidence="11 13">Amylomaltase</fullName>
    </alternativeName>
    <alternativeName>
        <fullName evidence="12 13">Disproportionating enzyme</fullName>
    </alternativeName>
</protein>
<evidence type="ECO:0000256" key="2">
    <source>
        <dbReference type="ARBA" id="ARBA00005684"/>
    </source>
</evidence>
<dbReference type="InterPro" id="IPR044505">
    <property type="entry name" value="GlgX_Isoamylase_N_E_set"/>
</dbReference>
<feature type="compositionally biased region" description="Basic and acidic residues" evidence="14">
    <location>
        <begin position="467"/>
        <end position="478"/>
    </location>
</feature>
<keyword evidence="6 13" id="KW-0328">Glycosyltransferase</keyword>
<evidence type="ECO:0000313" key="17">
    <source>
        <dbReference type="Proteomes" id="UP001202867"/>
    </source>
</evidence>
<evidence type="ECO:0000313" key="16">
    <source>
        <dbReference type="EMBL" id="MCK0209631.1"/>
    </source>
</evidence>
<dbReference type="EMBL" id="JALKCG010000008">
    <property type="protein sequence ID" value="MCK0209631.1"/>
    <property type="molecule type" value="Genomic_DNA"/>
</dbReference>
<comment type="catalytic activity">
    <reaction evidence="1 13">
        <text>Transfers a segment of a (1-&gt;4)-alpha-D-glucan to a new position in an acceptor, which may be glucose or a (1-&gt;4)-alpha-D-glucan.</text>
        <dbReference type="EC" id="2.4.1.25"/>
    </reaction>
</comment>
<evidence type="ECO:0000256" key="4">
    <source>
        <dbReference type="ARBA" id="ARBA00012560"/>
    </source>
</evidence>
<keyword evidence="8" id="KW-0378">Hydrolase</keyword>
<dbReference type="InterPro" id="IPR013783">
    <property type="entry name" value="Ig-like_fold"/>
</dbReference>
<dbReference type="InterPro" id="IPR011837">
    <property type="entry name" value="Glycogen_debranch_GlgX"/>
</dbReference>
<comment type="similarity">
    <text evidence="2 13">Belongs to the disproportionating enzyme family.</text>
</comment>
<reference evidence="17" key="1">
    <citation type="submission" date="2023-07" db="EMBL/GenBank/DDBJ databases">
        <title>Ancylobacter moscoviensis sp. nov., facultatively methylotrophic bacteria from activated sludge and the reclassification of Starkeya novella (Starkey 1934) Kelly et al. 2000 as Ancylobacter novellus comb. nov., Starkeya koreensis Im et al. 2006 as Ancylobacter koreensis comb.nov., Angulomicrobium tetraedrale Vasil'eva et al. 1986 as Ancylobacter tetraedralis comb. nov., Angulomicrobium amanitiforme Fritz et al. 2004 as Ancylobacter amanitiformis comb. nov. and Methylorhabdus multivorans Doronina et al. 1996 as Ancylobacter multivorans comb. nov. and emended description of the genus Ancylobacter.</title>
        <authorList>
            <person name="Doronina N."/>
            <person name="Chemodurova A."/>
            <person name="Grouzdev D."/>
            <person name="Koziaeva V."/>
            <person name="Shi W."/>
            <person name="Wu L."/>
            <person name="Kaparullina E."/>
        </authorList>
    </citation>
    <scope>NUCLEOTIDE SEQUENCE [LARGE SCALE GENOMIC DNA]</scope>
    <source>
        <strain evidence="17">Jip08</strain>
    </source>
</reference>
<dbReference type="Gene3D" id="3.20.20.80">
    <property type="entry name" value="Glycosidases"/>
    <property type="match status" value="2"/>
</dbReference>
<dbReference type="CDD" id="cd02856">
    <property type="entry name" value="E_set_GDE_Isoamylase_N"/>
    <property type="match status" value="1"/>
</dbReference>
<dbReference type="InterPro" id="IPR006047">
    <property type="entry name" value="GH13_cat_dom"/>
</dbReference>
<dbReference type="Pfam" id="PF02922">
    <property type="entry name" value="CBM_48"/>
    <property type="match status" value="1"/>
</dbReference>
<organism evidence="16 17">
    <name type="scientific">Ancylobacter koreensis</name>
    <dbReference type="NCBI Taxonomy" id="266121"/>
    <lineage>
        <taxon>Bacteria</taxon>
        <taxon>Pseudomonadati</taxon>
        <taxon>Pseudomonadota</taxon>
        <taxon>Alphaproteobacteria</taxon>
        <taxon>Hyphomicrobiales</taxon>
        <taxon>Xanthobacteraceae</taxon>
        <taxon>Ancylobacter</taxon>
    </lineage>
</organism>
<evidence type="ECO:0000256" key="7">
    <source>
        <dbReference type="ARBA" id="ARBA00022679"/>
    </source>
</evidence>
<evidence type="ECO:0000256" key="8">
    <source>
        <dbReference type="ARBA" id="ARBA00022801"/>
    </source>
</evidence>
<keyword evidence="17" id="KW-1185">Reference proteome</keyword>
<comment type="similarity">
    <text evidence="3">Belongs to the glycosyl hydrolase 13 family.</text>
</comment>
<evidence type="ECO:0000256" key="10">
    <source>
        <dbReference type="ARBA" id="ARBA00023295"/>
    </source>
</evidence>
<evidence type="ECO:0000256" key="5">
    <source>
        <dbReference type="ARBA" id="ARBA00020295"/>
    </source>
</evidence>
<dbReference type="Pfam" id="PF02446">
    <property type="entry name" value="Glyco_hydro_77"/>
    <property type="match status" value="1"/>
</dbReference>
<accession>A0ABT0DQT1</accession>
<gene>
    <name evidence="16" type="primary">glgX</name>
    <name evidence="16" type="ORF">MWN33_16485</name>
</gene>
<dbReference type="Gene3D" id="2.60.40.1180">
    <property type="entry name" value="Golgi alpha-mannosidase II"/>
    <property type="match status" value="1"/>
</dbReference>
<dbReference type="InterPro" id="IPR014756">
    <property type="entry name" value="Ig_E-set"/>
</dbReference>
<dbReference type="RefSeq" id="WP_247202136.1">
    <property type="nucleotide sequence ID" value="NZ_JALKCG010000008.1"/>
</dbReference>
<dbReference type="PANTHER" id="PTHR43002">
    <property type="entry name" value="GLYCOGEN DEBRANCHING ENZYME"/>
    <property type="match status" value="1"/>
</dbReference>
<dbReference type="NCBIfam" id="TIGR00217">
    <property type="entry name" value="malQ"/>
    <property type="match status" value="1"/>
</dbReference>
<dbReference type="InterPro" id="IPR013780">
    <property type="entry name" value="Glyco_hydro_b"/>
</dbReference>
<evidence type="ECO:0000256" key="14">
    <source>
        <dbReference type="SAM" id="MobiDB-lite"/>
    </source>
</evidence>
<dbReference type="InterPro" id="IPR004193">
    <property type="entry name" value="Glyco_hydro_13_N"/>
</dbReference>
<evidence type="ECO:0000256" key="11">
    <source>
        <dbReference type="ARBA" id="ARBA00031423"/>
    </source>
</evidence>
<keyword evidence="10" id="KW-0326">Glycosidase</keyword>
<dbReference type="SUPFAM" id="SSF81296">
    <property type="entry name" value="E set domains"/>
    <property type="match status" value="1"/>
</dbReference>
<feature type="region of interest" description="Disordered" evidence="14">
    <location>
        <begin position="467"/>
        <end position="488"/>
    </location>
</feature>
<dbReference type="InterPro" id="IPR003385">
    <property type="entry name" value="Glyco_hydro_77"/>
</dbReference>
<dbReference type="EC" id="2.4.1.25" evidence="4 13"/>
<name>A0ABT0DQT1_9HYPH</name>
<evidence type="ECO:0000256" key="1">
    <source>
        <dbReference type="ARBA" id="ARBA00000439"/>
    </source>
</evidence>
<keyword evidence="9 13" id="KW-0119">Carbohydrate metabolism</keyword>
<evidence type="ECO:0000256" key="3">
    <source>
        <dbReference type="ARBA" id="ARBA00008061"/>
    </source>
</evidence>
<dbReference type="SUPFAM" id="SSF51011">
    <property type="entry name" value="Glycosyl hydrolase domain"/>
    <property type="match status" value="1"/>
</dbReference>
<keyword evidence="7 13" id="KW-0808">Transferase</keyword>
<evidence type="ECO:0000256" key="6">
    <source>
        <dbReference type="ARBA" id="ARBA00022676"/>
    </source>
</evidence>
<proteinExistence type="inferred from homology"/>
<evidence type="ECO:0000256" key="12">
    <source>
        <dbReference type="ARBA" id="ARBA00031501"/>
    </source>
</evidence>
<dbReference type="SUPFAM" id="SSF51445">
    <property type="entry name" value="(Trans)glycosidases"/>
    <property type="match status" value="2"/>
</dbReference>
<dbReference type="InterPro" id="IPR017853">
    <property type="entry name" value="GH"/>
</dbReference>
<dbReference type="NCBIfam" id="TIGR02100">
    <property type="entry name" value="glgX_debranch"/>
    <property type="match status" value="1"/>
</dbReference>
<sequence length="1390" mass="148583">MSTFAVSPGHPEPLGVTATGAGVNVAVFSAHAERIEFCLFDAAGEVETARIALPARTGDVFHAHINGVPAGARYGLRAAGPWAPEQGHCFNPGKLLVDPYASRLDRPFRLDDRQFDARARGAERDETDSAPSMPKAIVPNPLVHGSGVPVHAPLAPFPWDAQVLYELHVRGFTRLNEAIPLDMRGTFAALAQPAALDHLVRLGVTTVELMPAMAWIDERHLPPLGLTNYWGYNPVVFGAPDPRLAPGGFEEVARAVAALHDAGIRVVLDVVLNHSGESDEFGPTLSLRGLDNATYYRHAREDAARLINDAGTGNTLALERAPVLRLGMDMLRRWAACGLDGFRFDLAATLGRRPDGFDPEAPFLAALQQDPMLRDLALIAEPWDIGPGGYRVGQFPPAWGEWNDRFRDTARHFWRGDGRVGELASRLAGSADIFAGRHRPLSRGINFITAHDGFTLADLVAFEHKRNEANGEENRDGTDNNGSWNHGVEGWTDDAAINAARHRDMRALLATLLTARGTPMLTMGDECGRSQAGNNNAYAQDNLLTWLDWSKVDAELAAFTGQLVRLRLDHAALRGEAPLTGYPVDASGLRDVEWRAPDGGPVDWDNAGTRALVAVFYAPADGARPADRVAVALNGSADAFDLVLPPPRAGFVWRAALDTAAPDGTPGEEGRLTARSVRVLVETADARSTRRGDPQLLERLSASAGIDGAWRDVDGNRRSVSDDTKRALLAALRLPADGDGEVRDALAALSEQRVGRALPHARVLRVGGPCTLVLAGAAAISPGRLDLAIGLENGDSLECAIRPEDGRRAMVELPDGRLASVRTVELPDLPLGRHVLALGDVQCRLTVAPPACYLPPRLADGGRITGIGMHLYTLRRAINDQGIGDFTALGDLAELAAGAGVEVLGLNPLHALFPGERERASPYSPSDRRFLDPIYIDVAALGADSATFAPVVGGGGIDYPGVWAVKLAALEAAFAAFCKAPDGDFDRFVAEGGETLARFALHQAISAAHPGIGWRDWPGGLADADGPAPAAFGRENTEAVRFALWQQWIADRQFAAAAGRARAAGLSLGLYRDLAVGTTPDGAEAWSEASMLMQGVSVGAPPDPLGPEGQDWSLPPFDPLALTRDGYARYAGLLRANMRHAGALRIDHVMGLRRLFLIPHGASGADGAYLAMPFDDLAGQVALESVRAECLVVGEDLGTVPFGMHEQLAGERMLSYRVLWFERQGQDAQGQDFTPPQDYPTLAAACISTHDLPTLAGWWTGADIAERHALGLDTEESLTAALAGRARERARLAEALLREGLIAALPGEGAPLDDAFLAAAHAYIARTPSVLAFAQLDDLAGETVAVNLPGTDRERPNWRRRLTRPLDEVMASPTATAALAAMRQERGRIS</sequence>
<evidence type="ECO:0000259" key="15">
    <source>
        <dbReference type="SMART" id="SM00642"/>
    </source>
</evidence>
<comment type="caution">
    <text evidence="16">The sequence shown here is derived from an EMBL/GenBank/DDBJ whole genome shotgun (WGS) entry which is preliminary data.</text>
</comment>
<dbReference type="SMART" id="SM00642">
    <property type="entry name" value="Aamy"/>
    <property type="match status" value="1"/>
</dbReference>
<dbReference type="CDD" id="cd11326">
    <property type="entry name" value="AmyAc_Glg_debranch"/>
    <property type="match status" value="1"/>
</dbReference>
<feature type="domain" description="Glycosyl hydrolase family 13 catalytic" evidence="15">
    <location>
        <begin position="166"/>
        <end position="567"/>
    </location>
</feature>